<dbReference type="OrthoDB" id="398624at2"/>
<dbReference type="PANTHER" id="PTHR34215:SF1">
    <property type="entry name" value="YLXR DOMAIN-CONTAINING PROTEIN"/>
    <property type="match status" value="1"/>
</dbReference>
<sequence length="99" mass="11810">MTKIERSSLVKRKCIITNQILEISNLIRFDYDKKNNQICLDLDKKLKGRGAYLLLNEQTWQQVLKTKALNRTFRTNVNRETYINIQHQLEEAKCLKKIE</sequence>
<dbReference type="Gene3D" id="3.30.1230.10">
    <property type="entry name" value="YlxR-like"/>
    <property type="match status" value="1"/>
</dbReference>
<dbReference type="InterPro" id="IPR007393">
    <property type="entry name" value="YlxR_dom"/>
</dbReference>
<dbReference type="InterPro" id="IPR037465">
    <property type="entry name" value="YlxR"/>
</dbReference>
<dbReference type="KEGG" id="mphi:EG856_00120"/>
<evidence type="ECO:0000313" key="3">
    <source>
        <dbReference type="Proteomes" id="UP000289326"/>
    </source>
</evidence>
<reference evidence="2 3" key="1">
    <citation type="submission" date="2019-01" db="EMBL/GenBank/DDBJ databases">
        <title>Complete sequence and annotation of the Mycoplasma phocirhinis strain 852T genome.</title>
        <authorList>
            <person name="Frasca S.Jr."/>
            <person name="Kutish G.F."/>
            <person name="Castellanos Gell J."/>
            <person name="Michaels D.L."/>
            <person name="Brown D.R."/>
        </authorList>
    </citation>
    <scope>NUCLEOTIDE SEQUENCE [LARGE SCALE GENOMIC DNA]</scope>
    <source>
        <strain evidence="2 3">852</strain>
    </source>
</reference>
<dbReference type="PANTHER" id="PTHR34215">
    <property type="entry name" value="BLL0784 PROTEIN"/>
    <property type="match status" value="1"/>
</dbReference>
<dbReference type="Proteomes" id="UP000289326">
    <property type="component" value="Chromosome"/>
</dbReference>
<evidence type="ECO:0000313" key="2">
    <source>
        <dbReference type="EMBL" id="QBF34346.1"/>
    </source>
</evidence>
<dbReference type="AlphaFoldDB" id="A0A4P6MNN6"/>
<protein>
    <submittedName>
        <fullName evidence="2">YlxR family protein</fullName>
    </submittedName>
</protein>
<dbReference type="Pfam" id="PF04296">
    <property type="entry name" value="YlxR"/>
    <property type="match status" value="1"/>
</dbReference>
<accession>A0A4P6MNN6</accession>
<gene>
    <name evidence="2" type="ORF">EG856_00120</name>
</gene>
<name>A0A4P6MNN6_9BACT</name>
<organism evidence="2 3">
    <name type="scientific">Mycoplasmopsis phocirhinis</name>
    <dbReference type="NCBI Taxonomy" id="142650"/>
    <lineage>
        <taxon>Bacteria</taxon>
        <taxon>Bacillati</taxon>
        <taxon>Mycoplasmatota</taxon>
        <taxon>Mycoplasmoidales</taxon>
        <taxon>Metamycoplasmataceae</taxon>
        <taxon>Mycoplasmopsis</taxon>
    </lineage>
</organism>
<feature type="domain" description="YlxR" evidence="1">
    <location>
        <begin position="12"/>
        <end position="85"/>
    </location>
</feature>
<evidence type="ECO:0000259" key="1">
    <source>
        <dbReference type="Pfam" id="PF04296"/>
    </source>
</evidence>
<proteinExistence type="predicted"/>
<dbReference type="SUPFAM" id="SSF64376">
    <property type="entry name" value="YlxR-like"/>
    <property type="match status" value="1"/>
</dbReference>
<keyword evidence="3" id="KW-1185">Reference proteome</keyword>
<dbReference type="EMBL" id="CP034841">
    <property type="protein sequence ID" value="QBF34346.1"/>
    <property type="molecule type" value="Genomic_DNA"/>
</dbReference>
<dbReference type="InterPro" id="IPR035931">
    <property type="entry name" value="YlxR-like_sf"/>
</dbReference>